<dbReference type="GO" id="GO:0046872">
    <property type="term" value="F:metal ion binding"/>
    <property type="evidence" value="ECO:0007669"/>
    <property type="project" value="UniProtKB-KW"/>
</dbReference>
<dbReference type="CDD" id="cd10031">
    <property type="entry name" value="UDG-F5_TTUDGB_like"/>
    <property type="match status" value="1"/>
</dbReference>
<dbReference type="eggNOG" id="COG1573">
    <property type="taxonomic scope" value="Bacteria"/>
</dbReference>
<feature type="domain" description="Uracil-DNA glycosylase-like" evidence="11">
    <location>
        <begin position="52"/>
        <end position="236"/>
    </location>
</feature>
<evidence type="ECO:0000256" key="2">
    <source>
        <dbReference type="ARBA" id="ARBA00022723"/>
    </source>
</evidence>
<dbReference type="InterPro" id="IPR044147">
    <property type="entry name" value="UdgB-like"/>
</dbReference>
<keyword evidence="5" id="KW-0408">Iron</keyword>
<evidence type="ECO:0000313" key="13">
    <source>
        <dbReference type="Proteomes" id="UP000002139"/>
    </source>
</evidence>
<dbReference type="InterPro" id="IPR036895">
    <property type="entry name" value="Uracil-DNA_glycosylase-like_sf"/>
</dbReference>
<dbReference type="BioCyc" id="SCEL448385:SCE_RS15300-MONOMER"/>
<dbReference type="Gene3D" id="3.40.470.10">
    <property type="entry name" value="Uracil-DNA glycosylase-like domain"/>
    <property type="match status" value="1"/>
</dbReference>
<dbReference type="InterPro" id="IPR005122">
    <property type="entry name" value="Uracil-DNA_glycosylase-like"/>
</dbReference>
<dbReference type="PANTHER" id="PTHR33693:SF3">
    <property type="entry name" value="TYPE-5 URACIL-DNA GLYCOSYLASE"/>
    <property type="match status" value="1"/>
</dbReference>
<dbReference type="OrthoDB" id="9787663at2"/>
<keyword evidence="2" id="KW-0479">Metal-binding</keyword>
<dbReference type="STRING" id="448385.sce2980"/>
<sequence>MSRGGAARALDLITAELVECRRCPRLVAWREDVAREKRRAYRDQTYWGRPVPAFGDPDAPLVIVGLAPAAHGGNRTGRMFTGDRSGDFLYAALYRAGLASQPTSTSRDDGLSLRGVFITAPCRCAPPDNKPTIAELAACRGWIDRELAVLHRARVYLALGKIGYDAVGALARSRGASAGDRAEAHPRLPPFAHGVEAAIPDPRGGAGAALLFGSYHVSQQNTQTGRLTGDMFDEVLRRAVSAAGLRAPSDPDVSPASTGASADRPTGTSPSGCRSRR</sequence>
<dbReference type="GO" id="GO:0006284">
    <property type="term" value="P:base-excision repair"/>
    <property type="evidence" value="ECO:0007669"/>
    <property type="project" value="InterPro"/>
</dbReference>
<dbReference type="Proteomes" id="UP000002139">
    <property type="component" value="Chromosome"/>
</dbReference>
<keyword evidence="13" id="KW-1185">Reference proteome</keyword>
<dbReference type="SMART" id="SM00987">
    <property type="entry name" value="UreE_C"/>
    <property type="match status" value="1"/>
</dbReference>
<dbReference type="InterPro" id="IPR051536">
    <property type="entry name" value="UDG_Type-4/5"/>
</dbReference>
<dbReference type="SUPFAM" id="SSF52141">
    <property type="entry name" value="Uracil-DNA glycosylase-like"/>
    <property type="match status" value="1"/>
</dbReference>
<feature type="compositionally biased region" description="Polar residues" evidence="10">
    <location>
        <begin position="255"/>
        <end position="277"/>
    </location>
</feature>
<dbReference type="GO" id="GO:0051539">
    <property type="term" value="F:4 iron, 4 sulfur cluster binding"/>
    <property type="evidence" value="ECO:0007669"/>
    <property type="project" value="UniProtKB-KW"/>
</dbReference>
<evidence type="ECO:0000256" key="10">
    <source>
        <dbReference type="SAM" id="MobiDB-lite"/>
    </source>
</evidence>
<dbReference type="GO" id="GO:0004844">
    <property type="term" value="F:uracil DNA N-glycosylase activity"/>
    <property type="evidence" value="ECO:0007669"/>
    <property type="project" value="InterPro"/>
</dbReference>
<keyword evidence="1" id="KW-0004">4Fe-4S</keyword>
<evidence type="ECO:0000256" key="8">
    <source>
        <dbReference type="ARBA" id="ARBA00023779"/>
    </source>
</evidence>
<evidence type="ECO:0000256" key="3">
    <source>
        <dbReference type="ARBA" id="ARBA00022763"/>
    </source>
</evidence>
<evidence type="ECO:0000259" key="11">
    <source>
        <dbReference type="SMART" id="SM00986"/>
    </source>
</evidence>
<dbReference type="KEGG" id="scl:sce2980"/>
<evidence type="ECO:0000256" key="5">
    <source>
        <dbReference type="ARBA" id="ARBA00023004"/>
    </source>
</evidence>
<evidence type="ECO:0000256" key="7">
    <source>
        <dbReference type="ARBA" id="ARBA00023204"/>
    </source>
</evidence>
<evidence type="ECO:0000256" key="4">
    <source>
        <dbReference type="ARBA" id="ARBA00022801"/>
    </source>
</evidence>
<dbReference type="PANTHER" id="PTHR33693">
    <property type="entry name" value="TYPE-5 URACIL-DNA GLYCOSYLASE"/>
    <property type="match status" value="1"/>
</dbReference>
<keyword evidence="4" id="KW-0378">Hydrolase</keyword>
<evidence type="ECO:0000256" key="9">
    <source>
        <dbReference type="ARBA" id="ARBA00023887"/>
    </source>
</evidence>
<dbReference type="Pfam" id="PF03167">
    <property type="entry name" value="UDG"/>
    <property type="match status" value="1"/>
</dbReference>
<dbReference type="GO" id="GO:0033958">
    <property type="term" value="F:DNA-deoxyinosine glycosylase activity"/>
    <property type="evidence" value="ECO:0007669"/>
    <property type="project" value="InterPro"/>
</dbReference>
<protein>
    <recommendedName>
        <fullName evidence="9">Type-5 uracil-DNA glycosylase</fullName>
    </recommendedName>
</protein>
<evidence type="ECO:0000313" key="12">
    <source>
        <dbReference type="EMBL" id="CAN93139.1"/>
    </source>
</evidence>
<keyword evidence="3" id="KW-0227">DNA damage</keyword>
<accession>A9GFE5</accession>
<name>A9GFE5_SORC5</name>
<dbReference type="SMART" id="SM00986">
    <property type="entry name" value="UDG"/>
    <property type="match status" value="1"/>
</dbReference>
<evidence type="ECO:0000256" key="6">
    <source>
        <dbReference type="ARBA" id="ARBA00023014"/>
    </source>
</evidence>
<organism evidence="12 13">
    <name type="scientific">Sorangium cellulosum (strain So ce56)</name>
    <name type="common">Polyangium cellulosum (strain So ce56)</name>
    <dbReference type="NCBI Taxonomy" id="448385"/>
    <lineage>
        <taxon>Bacteria</taxon>
        <taxon>Pseudomonadati</taxon>
        <taxon>Myxococcota</taxon>
        <taxon>Polyangia</taxon>
        <taxon>Polyangiales</taxon>
        <taxon>Polyangiaceae</taxon>
        <taxon>Sorangium</taxon>
    </lineage>
</organism>
<evidence type="ECO:0000256" key="1">
    <source>
        <dbReference type="ARBA" id="ARBA00022485"/>
    </source>
</evidence>
<dbReference type="EMBL" id="AM746676">
    <property type="protein sequence ID" value="CAN93139.1"/>
    <property type="molecule type" value="Genomic_DNA"/>
</dbReference>
<comment type="similarity">
    <text evidence="8">Belongs to the uracil-DNA glycosylase (UDG) superfamily. Type 5 (UDGb) family.</text>
</comment>
<dbReference type="AlphaFoldDB" id="A9GFE5"/>
<keyword evidence="6" id="KW-0411">Iron-sulfur</keyword>
<dbReference type="HOGENOM" id="CLU_083279_0_0_7"/>
<dbReference type="RefSeq" id="WP_012235611.1">
    <property type="nucleotide sequence ID" value="NC_010162.1"/>
</dbReference>
<keyword evidence="7" id="KW-0234">DNA repair</keyword>
<gene>
    <name evidence="12" type="ordered locus">sce2980</name>
</gene>
<feature type="region of interest" description="Disordered" evidence="10">
    <location>
        <begin position="243"/>
        <end position="277"/>
    </location>
</feature>
<proteinExistence type="inferred from homology"/>
<reference evidence="12 13" key="1">
    <citation type="journal article" date="2007" name="Nat. Biotechnol.">
        <title>Complete genome sequence of the myxobacterium Sorangium cellulosum.</title>
        <authorList>
            <person name="Schneiker S."/>
            <person name="Perlova O."/>
            <person name="Kaiser O."/>
            <person name="Gerth K."/>
            <person name="Alici A."/>
            <person name="Altmeyer M.O."/>
            <person name="Bartels D."/>
            <person name="Bekel T."/>
            <person name="Beyer S."/>
            <person name="Bode E."/>
            <person name="Bode H.B."/>
            <person name="Bolten C.J."/>
            <person name="Choudhuri J.V."/>
            <person name="Doss S."/>
            <person name="Elnakady Y.A."/>
            <person name="Frank B."/>
            <person name="Gaigalat L."/>
            <person name="Goesmann A."/>
            <person name="Groeger C."/>
            <person name="Gross F."/>
            <person name="Jelsbak L."/>
            <person name="Jelsbak L."/>
            <person name="Kalinowski J."/>
            <person name="Kegler C."/>
            <person name="Knauber T."/>
            <person name="Konietzny S."/>
            <person name="Kopp M."/>
            <person name="Krause L."/>
            <person name="Krug D."/>
            <person name="Linke B."/>
            <person name="Mahmud T."/>
            <person name="Martinez-Arias R."/>
            <person name="McHardy A.C."/>
            <person name="Merai M."/>
            <person name="Meyer F."/>
            <person name="Mormann S."/>
            <person name="Munoz-Dorado J."/>
            <person name="Perez J."/>
            <person name="Pradella S."/>
            <person name="Rachid S."/>
            <person name="Raddatz G."/>
            <person name="Rosenau F."/>
            <person name="Rueckert C."/>
            <person name="Sasse F."/>
            <person name="Scharfe M."/>
            <person name="Schuster S.C."/>
            <person name="Suen G."/>
            <person name="Treuner-Lange A."/>
            <person name="Velicer G.J."/>
            <person name="Vorholter F.-J."/>
            <person name="Weissman K.J."/>
            <person name="Welch R.D."/>
            <person name="Wenzel S.C."/>
            <person name="Whitworth D.E."/>
            <person name="Wilhelm S."/>
            <person name="Wittmann C."/>
            <person name="Bloecker H."/>
            <person name="Puehler A."/>
            <person name="Mueller R."/>
        </authorList>
    </citation>
    <scope>NUCLEOTIDE SEQUENCE [LARGE SCALE GENOMIC DNA]</scope>
    <source>
        <strain evidence="13">So ce56</strain>
    </source>
</reference>